<dbReference type="InterPro" id="IPR049730">
    <property type="entry name" value="SNF2/RAD54-like_C"/>
</dbReference>
<organism evidence="8 9">
    <name type="scientific">Thermus scotoductus</name>
    <dbReference type="NCBI Taxonomy" id="37636"/>
    <lineage>
        <taxon>Bacteria</taxon>
        <taxon>Thermotogati</taxon>
        <taxon>Deinococcota</taxon>
        <taxon>Deinococci</taxon>
        <taxon>Thermales</taxon>
        <taxon>Thermaceae</taxon>
        <taxon>Thermus</taxon>
    </lineage>
</organism>
<dbReference type="InterPro" id="IPR057342">
    <property type="entry name" value="DEXDc_RapA"/>
</dbReference>
<name>A0A430RND2_THESC</name>
<dbReference type="CDD" id="cd18011">
    <property type="entry name" value="DEXDc_RapA"/>
    <property type="match status" value="1"/>
</dbReference>
<evidence type="ECO:0000256" key="4">
    <source>
        <dbReference type="ARBA" id="ARBA00022840"/>
    </source>
</evidence>
<evidence type="ECO:0000259" key="6">
    <source>
        <dbReference type="PROSITE" id="PS51192"/>
    </source>
</evidence>
<evidence type="ECO:0000313" key="8">
    <source>
        <dbReference type="EMBL" id="RTH20140.1"/>
    </source>
</evidence>
<dbReference type="AlphaFoldDB" id="A0A430RND2"/>
<protein>
    <submittedName>
        <fullName evidence="8">Helicase</fullName>
    </submittedName>
</protein>
<dbReference type="InterPro" id="IPR001650">
    <property type="entry name" value="Helicase_C-like"/>
</dbReference>
<dbReference type="InterPro" id="IPR024975">
    <property type="entry name" value="NOV_C"/>
</dbReference>
<gene>
    <name evidence="8" type="ORF">CSW41_02855</name>
</gene>
<feature type="coiled-coil region" evidence="5">
    <location>
        <begin position="394"/>
        <end position="475"/>
    </location>
</feature>
<keyword evidence="4" id="KW-0067">ATP-binding</keyword>
<reference evidence="8 9" key="1">
    <citation type="journal article" date="2019" name="Extremophiles">
        <title>Biogeography of thermophiles and predominance of Thermus scotoductus in domestic water heaters.</title>
        <authorList>
            <person name="Wilpiszeski R.L."/>
            <person name="Zhang Z."/>
            <person name="House C.H."/>
        </authorList>
    </citation>
    <scope>NUCLEOTIDE SEQUENCE [LARGE SCALE GENOMIC DNA]</scope>
    <source>
        <strain evidence="8 9">28_S28</strain>
    </source>
</reference>
<feature type="domain" description="Helicase ATP-binding" evidence="6">
    <location>
        <begin position="115"/>
        <end position="283"/>
    </location>
</feature>
<evidence type="ECO:0000256" key="5">
    <source>
        <dbReference type="SAM" id="Coils"/>
    </source>
</evidence>
<dbReference type="InterPro" id="IPR038718">
    <property type="entry name" value="SNF2-like_sf"/>
</dbReference>
<dbReference type="InterPro" id="IPR014001">
    <property type="entry name" value="Helicase_ATP-bd"/>
</dbReference>
<dbReference type="GO" id="GO:0016787">
    <property type="term" value="F:hydrolase activity"/>
    <property type="evidence" value="ECO:0007669"/>
    <property type="project" value="UniProtKB-KW"/>
</dbReference>
<dbReference type="Proteomes" id="UP000287439">
    <property type="component" value="Unassembled WGS sequence"/>
</dbReference>
<proteinExistence type="predicted"/>
<dbReference type="PROSITE" id="PS51194">
    <property type="entry name" value="HELICASE_CTER"/>
    <property type="match status" value="1"/>
</dbReference>
<dbReference type="CDD" id="cd18793">
    <property type="entry name" value="SF2_C_SNF"/>
    <property type="match status" value="1"/>
</dbReference>
<dbReference type="GO" id="GO:0004386">
    <property type="term" value="F:helicase activity"/>
    <property type="evidence" value="ECO:0007669"/>
    <property type="project" value="UniProtKB-KW"/>
</dbReference>
<feature type="coiled-coil region" evidence="5">
    <location>
        <begin position="927"/>
        <end position="972"/>
    </location>
</feature>
<dbReference type="SMART" id="SM00490">
    <property type="entry name" value="HELICc"/>
    <property type="match status" value="1"/>
</dbReference>
<evidence type="ECO:0000313" key="9">
    <source>
        <dbReference type="Proteomes" id="UP000287439"/>
    </source>
</evidence>
<accession>A0A430RND2</accession>
<keyword evidence="1" id="KW-0547">Nucleotide-binding</keyword>
<dbReference type="GO" id="GO:0005524">
    <property type="term" value="F:ATP binding"/>
    <property type="evidence" value="ECO:0007669"/>
    <property type="project" value="UniProtKB-KW"/>
</dbReference>
<dbReference type="Gene3D" id="3.40.50.10810">
    <property type="entry name" value="Tandem AAA-ATPase domain"/>
    <property type="match status" value="1"/>
</dbReference>
<dbReference type="Gene3D" id="3.40.50.300">
    <property type="entry name" value="P-loop containing nucleotide triphosphate hydrolases"/>
    <property type="match status" value="1"/>
</dbReference>
<evidence type="ECO:0000259" key="7">
    <source>
        <dbReference type="PROSITE" id="PS51194"/>
    </source>
</evidence>
<feature type="domain" description="Helicase C-terminal" evidence="7">
    <location>
        <begin position="480"/>
        <end position="638"/>
    </location>
</feature>
<evidence type="ECO:0000256" key="3">
    <source>
        <dbReference type="ARBA" id="ARBA00022806"/>
    </source>
</evidence>
<dbReference type="PROSITE" id="PS51192">
    <property type="entry name" value="HELICASE_ATP_BIND_1"/>
    <property type="match status" value="1"/>
</dbReference>
<sequence length="1141" mass="130679">MTDTGPLHPGQLLSGPLFSEPMRIETVQPNGPGSWVVGLVGIHTERFRRVTLTQADLEALTVREAHPTYDGDGRLLRLGLQAYTLGLAYEFDPYFGLSISRVDPLPHQLEAVYDYLLKLPRVRFLLADDAGAGKTIMAGLLIRELELRGLAERILIVCPANLTFQWQRELKEKFDQKFSVIKGADIRDQFGINQWLEQKRVITSLDLAKRSEILPGLRQVHWDLVIVDEAHRMSAADESHKSLRYKLGELLRDTSDHLLLLTATPHKGDPENFRLFLQLLDADAYADIRSIREAMERRRAPFYLRRTKEAMVYFPERQSDGTWATRPIFTKRIPHTVAFQIDGREFDLYRAVSHFVKHQSARAAAQGDNPRARAVGFLMSLYQRRLASSTYAVRRSLENRAKRLEEWLRRAQDLAREAPPEFPDPEELEEMEEAERAQLEERLQAITLARNAAEVREEIEELRALAAQARQVEDSGAEAKLSKLKELLQEQGFFADPKRRLLIFTEFKDTLDYLVDRLKAWGFRVGFIHGGMRPGSRDEPGTRLYVEQQFREGAIQVLVCTEAAGEGINLQVCNILFNYDIPWNPNRLEQRMGRIHRYGQRKDCLIFNFVATNTVEGRVLKRLLEKLQEIRDALEDDAVFNVVGEVLPAAQVERVLRDYYAGRLGDAELEERLLRDVDEQRFRAICQNALEGLASKKLNLAMLMERRALAQERRLVPETIARFIREAAEFVPLSIRTVPGLPYTFEPGRTPEVLRRYERDPSWRLPALATRYPRCSTDRETAERHNLEWVTPGHPLFEAIRRHTYAQALEVFGKGATFYSLQHDAPARIDFYRARVVDGLGEVIHERLFAVELPGEGEPRLRDPSLLGNLTPAVPPDPLPAVATAPEAVNWLHEQALAPFLEETRRERLAEIDRISDHVELSLTELLQRADEEIGRAQEAVERGEQGAEGRLAQAEARYDELFERRERRRRELAQQRALSLQAVERIASVLVLPHPERDAPEVRRLQPNPETEATAMRIVMEYERAQGRQVFDVSDRNLGYDITSLDLNSGELRLIEVKGLAGATGTILLTPNERRVAEDRRDCYWLYIVTNCATQPELQRIKDPARFPWHEVTKVAHYYLPAEALIGPMQEGQEPHGGSP</sequence>
<keyword evidence="5" id="KW-0175">Coiled coil</keyword>
<evidence type="ECO:0000256" key="1">
    <source>
        <dbReference type="ARBA" id="ARBA00022741"/>
    </source>
</evidence>
<dbReference type="EMBL" id="PELV01000066">
    <property type="protein sequence ID" value="RTH20140.1"/>
    <property type="molecule type" value="Genomic_DNA"/>
</dbReference>
<comment type="caution">
    <text evidence="8">The sequence shown here is derived from an EMBL/GenBank/DDBJ whole genome shotgun (WGS) entry which is preliminary data.</text>
</comment>
<dbReference type="SMART" id="SM00487">
    <property type="entry name" value="DEXDc"/>
    <property type="match status" value="1"/>
</dbReference>
<dbReference type="InterPro" id="IPR027417">
    <property type="entry name" value="P-loop_NTPase"/>
</dbReference>
<dbReference type="PANTHER" id="PTHR10799">
    <property type="entry name" value="SNF2/RAD54 HELICASE FAMILY"/>
    <property type="match status" value="1"/>
</dbReference>
<dbReference type="Pfam" id="PF00271">
    <property type="entry name" value="Helicase_C"/>
    <property type="match status" value="1"/>
</dbReference>
<dbReference type="SUPFAM" id="SSF52540">
    <property type="entry name" value="P-loop containing nucleoside triphosphate hydrolases"/>
    <property type="match status" value="2"/>
</dbReference>
<dbReference type="InterPro" id="IPR000330">
    <property type="entry name" value="SNF2_N"/>
</dbReference>
<dbReference type="Pfam" id="PF13020">
    <property type="entry name" value="NOV_C"/>
    <property type="match status" value="1"/>
</dbReference>
<keyword evidence="3 8" id="KW-0347">Helicase</keyword>
<keyword evidence="2" id="KW-0378">Hydrolase</keyword>
<dbReference type="Pfam" id="PF00176">
    <property type="entry name" value="SNF2-rel_dom"/>
    <property type="match status" value="1"/>
</dbReference>
<evidence type="ECO:0000256" key="2">
    <source>
        <dbReference type="ARBA" id="ARBA00022801"/>
    </source>
</evidence>